<feature type="transmembrane region" description="Helical" evidence="1">
    <location>
        <begin position="143"/>
        <end position="164"/>
    </location>
</feature>
<dbReference type="RefSeq" id="WP_233051644.1">
    <property type="nucleotide sequence ID" value="NZ_JAIMJA010000003.1"/>
</dbReference>
<accession>A0ABS8W8H9</accession>
<evidence type="ECO:0000313" key="3">
    <source>
        <dbReference type="Proteomes" id="UP001201273"/>
    </source>
</evidence>
<proteinExistence type="predicted"/>
<feature type="transmembrane region" description="Helical" evidence="1">
    <location>
        <begin position="384"/>
        <end position="401"/>
    </location>
</feature>
<keyword evidence="1" id="KW-0472">Membrane</keyword>
<feature type="transmembrane region" description="Helical" evidence="1">
    <location>
        <begin position="96"/>
        <end position="116"/>
    </location>
</feature>
<name>A0ABS8W8H9_9GAMM</name>
<dbReference type="EMBL" id="JAIMJA010000003">
    <property type="protein sequence ID" value="MCE2594066.1"/>
    <property type="molecule type" value="Genomic_DNA"/>
</dbReference>
<keyword evidence="1" id="KW-1133">Transmembrane helix</keyword>
<feature type="transmembrane region" description="Helical" evidence="1">
    <location>
        <begin position="60"/>
        <end position="81"/>
    </location>
</feature>
<gene>
    <name evidence="2" type="ORF">K6Y31_04475</name>
</gene>
<organism evidence="2 3">
    <name type="scientific">Motilimonas cestriensis</name>
    <dbReference type="NCBI Taxonomy" id="2742685"/>
    <lineage>
        <taxon>Bacteria</taxon>
        <taxon>Pseudomonadati</taxon>
        <taxon>Pseudomonadota</taxon>
        <taxon>Gammaproteobacteria</taxon>
        <taxon>Alteromonadales</taxon>
        <taxon>Alteromonadales genera incertae sedis</taxon>
        <taxon>Motilimonas</taxon>
    </lineage>
</organism>
<comment type="caution">
    <text evidence="2">The sequence shown here is derived from an EMBL/GenBank/DDBJ whole genome shotgun (WGS) entry which is preliminary data.</text>
</comment>
<feature type="transmembrane region" description="Helical" evidence="1">
    <location>
        <begin position="220"/>
        <end position="238"/>
    </location>
</feature>
<feature type="transmembrane region" description="Helical" evidence="1">
    <location>
        <begin position="245"/>
        <end position="265"/>
    </location>
</feature>
<feature type="transmembrane region" description="Helical" evidence="1">
    <location>
        <begin position="357"/>
        <end position="378"/>
    </location>
</feature>
<protein>
    <submittedName>
        <fullName evidence="2">Oligosaccharide repeat unit polymerase</fullName>
    </submittedName>
</protein>
<feature type="transmembrane region" description="Helical" evidence="1">
    <location>
        <begin position="170"/>
        <end position="190"/>
    </location>
</feature>
<evidence type="ECO:0000313" key="2">
    <source>
        <dbReference type="EMBL" id="MCE2594066.1"/>
    </source>
</evidence>
<evidence type="ECO:0000256" key="1">
    <source>
        <dbReference type="SAM" id="Phobius"/>
    </source>
</evidence>
<keyword evidence="3" id="KW-1185">Reference proteome</keyword>
<feature type="transmembrane region" description="Helical" evidence="1">
    <location>
        <begin position="328"/>
        <end position="350"/>
    </location>
</feature>
<keyword evidence="1" id="KW-0812">Transmembrane</keyword>
<feature type="transmembrane region" description="Helical" evidence="1">
    <location>
        <begin position="28"/>
        <end position="48"/>
    </location>
</feature>
<reference evidence="2 3" key="1">
    <citation type="journal article" date="2022" name="Environ. Microbiol. Rep.">
        <title>Eco-phylogenetic analyses reveal divergent evolution of vitamin B12 metabolism in the marine bacterial family 'Psychromonadaceae'.</title>
        <authorList>
            <person name="Jin X."/>
            <person name="Yang Y."/>
            <person name="Cao H."/>
            <person name="Gao B."/>
            <person name="Zhao Z."/>
        </authorList>
    </citation>
    <scope>NUCLEOTIDE SEQUENCE [LARGE SCALE GENOMIC DNA]</scope>
    <source>
        <strain evidence="2 3">MKS20</strain>
    </source>
</reference>
<dbReference type="NCBIfam" id="TIGR04370">
    <property type="entry name" value="glyco_rpt_poly"/>
    <property type="match status" value="1"/>
</dbReference>
<sequence length="405" mass="46847">MISLLYILLGGCGYTVIAKLAKDYYHPSAILVLLWFLSSSLASFEPFYNKQLQNSLSFDAHVSIVVAGASLFFPAFFLSFVSKPRNRYSFFKPNGLYSYCLNGSMLIAIFVFFVRFKSQIFMPTLFVSGISDVKSAVPDGIPFLHYFDLLTPFLAVSALHRLLFCNKTNSLNFVLLLSFIFFSILTIVLYKVSRGELLVIILGSLYLFYAKYQFSILKVFTLFLFVVSIFLFFTYLRVSEAGMVAGYLGDGAWMIFSPVYTYVAINFENFNKLTLVDNFQYTHYVATLKFAINPFYPDLYDPNTGVVKDFSTLFFNARPFLYYFYHDLGVFGVGLFSFFISIFVKLIYIASTQDSKYCLMVAFMQKAIFFIFFGNYFFGDLVLVFPYLFCFFLIILMYRRVRFFH</sequence>
<dbReference type="Proteomes" id="UP001201273">
    <property type="component" value="Unassembled WGS sequence"/>
</dbReference>